<comment type="caution">
    <text evidence="3">The sequence shown here is derived from an EMBL/GenBank/DDBJ whole genome shotgun (WGS) entry which is preliminary data.</text>
</comment>
<dbReference type="Gene3D" id="3.90.1300.10">
    <property type="entry name" value="Amidase signature (AS) domain"/>
    <property type="match status" value="1"/>
</dbReference>
<dbReference type="InterPro" id="IPR023631">
    <property type="entry name" value="Amidase_dom"/>
</dbReference>
<dbReference type="GO" id="GO:0003824">
    <property type="term" value="F:catalytic activity"/>
    <property type="evidence" value="ECO:0007669"/>
    <property type="project" value="InterPro"/>
</dbReference>
<name>A0A480ANN7_9BURK</name>
<reference evidence="4" key="1">
    <citation type="submission" date="2019-03" db="EMBL/GenBank/DDBJ databases">
        <title>Aquabacterium pictum sp.nov., the first bacteriochlorophyll a-containing freshwater bacterium in the genus Aquabacterium of the class Betaproteobacteria.</title>
        <authorList>
            <person name="Hirose S."/>
            <person name="Tank M."/>
            <person name="Hara E."/>
            <person name="Tamaki H."/>
            <person name="Takaichi S."/>
            <person name="Haruta S."/>
            <person name="Hanada S."/>
        </authorList>
    </citation>
    <scope>NUCLEOTIDE SEQUENCE [LARGE SCALE GENOMIC DNA]</scope>
    <source>
        <strain evidence="4">W35</strain>
    </source>
</reference>
<accession>A0A480ANN7</accession>
<dbReference type="PANTHER" id="PTHR11895">
    <property type="entry name" value="TRANSAMIDASE"/>
    <property type="match status" value="1"/>
</dbReference>
<dbReference type="Proteomes" id="UP000301751">
    <property type="component" value="Unassembled WGS sequence"/>
</dbReference>
<dbReference type="InterPro" id="IPR000120">
    <property type="entry name" value="Amidase"/>
</dbReference>
<dbReference type="Pfam" id="PF01425">
    <property type="entry name" value="Amidase"/>
    <property type="match status" value="1"/>
</dbReference>
<dbReference type="SUPFAM" id="SSF75304">
    <property type="entry name" value="Amidase signature (AS) enzymes"/>
    <property type="match status" value="1"/>
</dbReference>
<dbReference type="NCBIfam" id="NF005687">
    <property type="entry name" value="PRK07487.1"/>
    <property type="match status" value="1"/>
</dbReference>
<keyword evidence="4" id="KW-1185">Reference proteome</keyword>
<evidence type="ECO:0000313" key="3">
    <source>
        <dbReference type="EMBL" id="GCL63013.1"/>
    </source>
</evidence>
<organism evidence="3 4">
    <name type="scientific">Pseudaquabacterium pictum</name>
    <dbReference type="NCBI Taxonomy" id="2315236"/>
    <lineage>
        <taxon>Bacteria</taxon>
        <taxon>Pseudomonadati</taxon>
        <taxon>Pseudomonadota</taxon>
        <taxon>Betaproteobacteria</taxon>
        <taxon>Burkholderiales</taxon>
        <taxon>Sphaerotilaceae</taxon>
        <taxon>Pseudaquabacterium</taxon>
    </lineage>
</organism>
<evidence type="ECO:0000259" key="2">
    <source>
        <dbReference type="Pfam" id="PF01425"/>
    </source>
</evidence>
<evidence type="ECO:0000313" key="4">
    <source>
        <dbReference type="Proteomes" id="UP000301751"/>
    </source>
</evidence>
<dbReference type="InterPro" id="IPR020556">
    <property type="entry name" value="Amidase_CS"/>
</dbReference>
<protein>
    <submittedName>
        <fullName evidence="3">Amidase</fullName>
    </submittedName>
</protein>
<dbReference type="PANTHER" id="PTHR11895:SF7">
    <property type="entry name" value="GLUTAMYL-TRNA(GLN) AMIDOTRANSFERASE SUBUNIT A, MITOCHONDRIAL"/>
    <property type="match status" value="1"/>
</dbReference>
<comment type="similarity">
    <text evidence="1">Belongs to the amidase family.</text>
</comment>
<dbReference type="RefSeq" id="WP_137732765.1">
    <property type="nucleotide sequence ID" value="NZ_BJCL01000004.1"/>
</dbReference>
<dbReference type="OrthoDB" id="8576090at2"/>
<dbReference type="AlphaFoldDB" id="A0A480ANN7"/>
<dbReference type="PROSITE" id="PS00571">
    <property type="entry name" value="AMIDASES"/>
    <property type="match status" value="1"/>
</dbReference>
<proteinExistence type="inferred from homology"/>
<feature type="domain" description="Amidase" evidence="2">
    <location>
        <begin position="27"/>
        <end position="450"/>
    </location>
</feature>
<dbReference type="InterPro" id="IPR036928">
    <property type="entry name" value="AS_sf"/>
</dbReference>
<dbReference type="EMBL" id="BJCL01000004">
    <property type="protein sequence ID" value="GCL63013.1"/>
    <property type="molecule type" value="Genomic_DNA"/>
</dbReference>
<gene>
    <name evidence="3" type="ORF">AQPW35_20940</name>
</gene>
<evidence type="ECO:0000256" key="1">
    <source>
        <dbReference type="ARBA" id="ARBA00009199"/>
    </source>
</evidence>
<sequence length="469" mass="49497">MSDEALWRWPAHRLAAAIRTGAISAQEAVASSLARVADVNPRLNAVVDVMADEALAAARAADAARRRGDPLGVLHGVPVTVKVNVDVASRATTNGVVAYRDNIAPEDSPVVANLRRAGAVIIGRTNTPAFSVRWFTDNALHGRTLNPWSADHTPGGSSGGASAAVAAGLGAIAHGNDLAGSVRYPAYCTGVVGLRPSFGRVPAFLPSAQAERPLSMAMMSVQGPLAREVVDVRLALQAMSAGDARDPWWVPAPLTGPAPDRPLRVAMTVCCNGQPADPAVVAAVRQAGAWLADAGYTVEETEPPSLAEAHELWNLMGNDEARRFMWPAIEAHGDEGVRRSFGWMLAASPALDHTAHLLALAKRSTLVRRWQLFLERYPLVLTPVSGEPPFAWGRDVDSAESMAAVLRAQESQFAVPVLGLPAVSVPTGLAGALPMGVQLIGPRFREDLVLDAAAVIEARQPPMTPIDPR</sequence>